<comment type="catalytic activity">
    <reaction evidence="1">
        <text>ATP + protein L-histidine = ADP + protein N-phospho-L-histidine.</text>
        <dbReference type="EC" id="2.7.13.3"/>
    </reaction>
</comment>
<keyword evidence="7" id="KW-0812">Transmembrane</keyword>
<evidence type="ECO:0000313" key="9">
    <source>
        <dbReference type="EMBL" id="HFC91760.1"/>
    </source>
</evidence>
<dbReference type="PANTHER" id="PTHR43547">
    <property type="entry name" value="TWO-COMPONENT HISTIDINE KINASE"/>
    <property type="match status" value="1"/>
</dbReference>
<dbReference type="CDD" id="cd00082">
    <property type="entry name" value="HisKA"/>
    <property type="match status" value="1"/>
</dbReference>
<dbReference type="InterPro" id="IPR004358">
    <property type="entry name" value="Sig_transdc_His_kin-like_C"/>
</dbReference>
<sequence>NNKRLFPANNIPLSRNESALLQRLSAIWRDPQILFSNQSEQLLEEQTQAKTKSPSLSSQRIALKGMTKSLPNNVLQHGWYLWHWEGGANLIYWQQNNQQQIIGVELEPVRIKSDLISRLPNTVADSDQDDNFRLRVLDTAGQIIYQWGAFSPAKTQALQQHSLSYPLSSWSVEYYAKAYSPATLSRYSLLLTLAGFALLISALAWFLYREQTREMRLATQRVQFVSQVSHELKTPLTNIRLYAEMLEDLLDDDPQPQRYLQVITDESQRLSRLISNVLNFSRKPRLHKREFDINAVIQQSIAHFKPSFAAKSITLNLNLQAMGSLHSDPDALEQIINNLLSNAEKYAANGKQVDISSAIDQQQFTLKIRDYGKGIVRSERKRIFQPFYRINNQLTEGVSGTGIGLAIAKQQAELLGGSLELIAIDKGACFQLKLPL</sequence>
<dbReference type="SUPFAM" id="SSF55874">
    <property type="entry name" value="ATPase domain of HSP90 chaperone/DNA topoisomerase II/histidine kinase"/>
    <property type="match status" value="1"/>
</dbReference>
<reference evidence="9" key="1">
    <citation type="journal article" date="2020" name="mSystems">
        <title>Genome- and Community-Level Interaction Insights into Carbon Utilization and Element Cycling Functions of Hydrothermarchaeota in Hydrothermal Sediment.</title>
        <authorList>
            <person name="Zhou Z."/>
            <person name="Liu Y."/>
            <person name="Xu W."/>
            <person name="Pan J."/>
            <person name="Luo Z.H."/>
            <person name="Li M."/>
        </authorList>
    </citation>
    <scope>NUCLEOTIDE SEQUENCE [LARGE SCALE GENOMIC DNA]</scope>
    <source>
        <strain evidence="9">HyVt-493</strain>
    </source>
</reference>
<dbReference type="EMBL" id="DRMS01000127">
    <property type="protein sequence ID" value="HFC91760.1"/>
    <property type="molecule type" value="Genomic_DNA"/>
</dbReference>
<dbReference type="PROSITE" id="PS50109">
    <property type="entry name" value="HIS_KIN"/>
    <property type="match status" value="1"/>
</dbReference>
<evidence type="ECO:0000256" key="1">
    <source>
        <dbReference type="ARBA" id="ARBA00000085"/>
    </source>
</evidence>
<name>A0A7V2WUG7_LEUMU</name>
<dbReference type="PRINTS" id="PR00344">
    <property type="entry name" value="BCTRLSENSOR"/>
</dbReference>
<keyword evidence="7" id="KW-0472">Membrane</keyword>
<dbReference type="SMART" id="SM00388">
    <property type="entry name" value="HisKA"/>
    <property type="match status" value="1"/>
</dbReference>
<dbReference type="InterPro" id="IPR003594">
    <property type="entry name" value="HATPase_dom"/>
</dbReference>
<dbReference type="Proteomes" id="UP000885750">
    <property type="component" value="Unassembled WGS sequence"/>
</dbReference>
<dbReference type="GO" id="GO:0000155">
    <property type="term" value="F:phosphorelay sensor kinase activity"/>
    <property type="evidence" value="ECO:0007669"/>
    <property type="project" value="InterPro"/>
</dbReference>
<dbReference type="FunFam" id="1.10.287.130:FF:000001">
    <property type="entry name" value="Two-component sensor histidine kinase"/>
    <property type="match status" value="1"/>
</dbReference>
<feature type="non-terminal residue" evidence="9">
    <location>
        <position position="1"/>
    </location>
</feature>
<dbReference type="Pfam" id="PF00512">
    <property type="entry name" value="HisKA"/>
    <property type="match status" value="1"/>
</dbReference>
<keyword evidence="6" id="KW-0902">Two-component regulatory system</keyword>
<feature type="domain" description="Histidine kinase" evidence="8">
    <location>
        <begin position="227"/>
        <end position="436"/>
    </location>
</feature>
<keyword evidence="7" id="KW-1133">Transmembrane helix</keyword>
<protein>
    <recommendedName>
        <fullName evidence="2">histidine kinase</fullName>
        <ecNumber evidence="2">2.7.13.3</ecNumber>
    </recommendedName>
</protein>
<dbReference type="PANTHER" id="PTHR43547:SF2">
    <property type="entry name" value="HYBRID SIGNAL TRANSDUCTION HISTIDINE KINASE C"/>
    <property type="match status" value="1"/>
</dbReference>
<dbReference type="InterPro" id="IPR036097">
    <property type="entry name" value="HisK_dim/P_sf"/>
</dbReference>
<evidence type="ECO:0000256" key="5">
    <source>
        <dbReference type="ARBA" id="ARBA00022777"/>
    </source>
</evidence>
<accession>A0A7V2WUG7</accession>
<dbReference type="InterPro" id="IPR003661">
    <property type="entry name" value="HisK_dim/P_dom"/>
</dbReference>
<evidence type="ECO:0000259" key="8">
    <source>
        <dbReference type="PROSITE" id="PS50109"/>
    </source>
</evidence>
<dbReference type="AlphaFoldDB" id="A0A7V2WUG7"/>
<dbReference type="SMART" id="SM00387">
    <property type="entry name" value="HATPase_c"/>
    <property type="match status" value="1"/>
</dbReference>
<comment type="caution">
    <text evidence="9">The sequence shown here is derived from an EMBL/GenBank/DDBJ whole genome shotgun (WGS) entry which is preliminary data.</text>
</comment>
<evidence type="ECO:0000256" key="4">
    <source>
        <dbReference type="ARBA" id="ARBA00022679"/>
    </source>
</evidence>
<dbReference type="SUPFAM" id="SSF47384">
    <property type="entry name" value="Homodimeric domain of signal transducing histidine kinase"/>
    <property type="match status" value="1"/>
</dbReference>
<proteinExistence type="predicted"/>
<gene>
    <name evidence="9" type="ORF">ENJ51_02990</name>
</gene>
<dbReference type="Gene3D" id="3.30.565.10">
    <property type="entry name" value="Histidine kinase-like ATPase, C-terminal domain"/>
    <property type="match status" value="1"/>
</dbReference>
<evidence type="ECO:0000256" key="7">
    <source>
        <dbReference type="SAM" id="Phobius"/>
    </source>
</evidence>
<dbReference type="InterPro" id="IPR036890">
    <property type="entry name" value="HATPase_C_sf"/>
</dbReference>
<dbReference type="EC" id="2.7.13.3" evidence="2"/>
<keyword evidence="4" id="KW-0808">Transferase</keyword>
<evidence type="ECO:0000256" key="2">
    <source>
        <dbReference type="ARBA" id="ARBA00012438"/>
    </source>
</evidence>
<organism evidence="9">
    <name type="scientific">Leucothrix mucor</name>
    <dbReference type="NCBI Taxonomy" id="45248"/>
    <lineage>
        <taxon>Bacteria</taxon>
        <taxon>Pseudomonadati</taxon>
        <taxon>Pseudomonadota</taxon>
        <taxon>Gammaproteobacteria</taxon>
        <taxon>Thiotrichales</taxon>
        <taxon>Thiotrichaceae</taxon>
        <taxon>Leucothrix</taxon>
    </lineage>
</organism>
<dbReference type="Pfam" id="PF02518">
    <property type="entry name" value="HATPase_c"/>
    <property type="match status" value="1"/>
</dbReference>
<feature type="transmembrane region" description="Helical" evidence="7">
    <location>
        <begin position="187"/>
        <end position="208"/>
    </location>
</feature>
<evidence type="ECO:0000256" key="3">
    <source>
        <dbReference type="ARBA" id="ARBA00022553"/>
    </source>
</evidence>
<keyword evidence="3" id="KW-0597">Phosphoprotein</keyword>
<keyword evidence="5 9" id="KW-0418">Kinase</keyword>
<dbReference type="InterPro" id="IPR005467">
    <property type="entry name" value="His_kinase_dom"/>
</dbReference>
<evidence type="ECO:0000256" key="6">
    <source>
        <dbReference type="ARBA" id="ARBA00023012"/>
    </source>
</evidence>
<dbReference type="Gene3D" id="1.10.287.130">
    <property type="match status" value="1"/>
</dbReference>